<evidence type="ECO:0000313" key="5">
    <source>
        <dbReference type="Proteomes" id="UP000519023"/>
    </source>
</evidence>
<dbReference type="PRINTS" id="PR00080">
    <property type="entry name" value="SDRFAMILY"/>
</dbReference>
<dbReference type="InterPro" id="IPR036291">
    <property type="entry name" value="NAD(P)-bd_dom_sf"/>
</dbReference>
<comment type="caution">
    <text evidence="4">The sequence shown here is derived from an EMBL/GenBank/DDBJ whole genome shotgun (WGS) entry which is preliminary data.</text>
</comment>
<dbReference type="PRINTS" id="PR00081">
    <property type="entry name" value="GDHRDH"/>
</dbReference>
<dbReference type="InterPro" id="IPR002347">
    <property type="entry name" value="SDR_fam"/>
</dbReference>
<comment type="similarity">
    <text evidence="1">Belongs to the short-chain dehydrogenases/reductases (SDR) family.</text>
</comment>
<dbReference type="FunFam" id="3.40.50.720:FF:000084">
    <property type="entry name" value="Short-chain dehydrogenase reductase"/>
    <property type="match status" value="1"/>
</dbReference>
<keyword evidence="5" id="KW-1185">Reference proteome</keyword>
<dbReference type="Pfam" id="PF13561">
    <property type="entry name" value="adh_short_C2"/>
    <property type="match status" value="1"/>
</dbReference>
<sequence length="266" mass="27952">MGNSVAGKSCIVTGAGSGMGRACAIEMARQGGKVFAVDINAEAVEETVAQITAEGFVAAAHLCDLRDPGQIKAMTAKAAELFDGIDVLHNNAAVHETDLTPQTSIEDLPDDVWDKVYEINLRAVWLAIKYAAPYLKASKRGPAIVNVASTGSFVSYPQAGAYCATKGGVLMLTKAAAVDLAKYGIRCNCYCPGAIDTPMVQKYYEAAPDKDLILSVMTGAHLIPRLGRPEEIAKLACFLASDDSSFITGAAYVIDGGTLAWRGVNA</sequence>
<reference evidence="4 5" key="1">
    <citation type="submission" date="2020-04" db="EMBL/GenBank/DDBJ databases">
        <title>Sphingobium sp. AR-3-1 isolated from Arctic soil.</title>
        <authorList>
            <person name="Dahal R.H."/>
            <person name="Chaudhary D.K."/>
        </authorList>
    </citation>
    <scope>NUCLEOTIDE SEQUENCE [LARGE SCALE GENOMIC DNA]</scope>
    <source>
        <strain evidence="4 5">AR-3-1</strain>
    </source>
</reference>
<dbReference type="RefSeq" id="WP_169574533.1">
    <property type="nucleotide sequence ID" value="NZ_JABBFV010000016.1"/>
</dbReference>
<dbReference type="Gene3D" id="3.40.50.720">
    <property type="entry name" value="NAD(P)-binding Rossmann-like Domain"/>
    <property type="match status" value="1"/>
</dbReference>
<dbReference type="Proteomes" id="UP000519023">
    <property type="component" value="Unassembled WGS sequence"/>
</dbReference>
<dbReference type="PANTHER" id="PTHR24321:SF8">
    <property type="entry name" value="ESTRADIOL 17-BETA-DEHYDROGENASE 8-RELATED"/>
    <property type="match status" value="1"/>
</dbReference>
<gene>
    <name evidence="4" type="ORF">HHL08_18600</name>
</gene>
<comment type="catalytic activity">
    <reaction evidence="3">
        <text>2,5-dichlorocyclohexa-2,5-dien-1,4-diol + NAD(+) = 2,5-dichlorohydroquinone + NADH + H(+)</text>
        <dbReference type="Rhea" id="RHEA:15741"/>
        <dbReference type="ChEBI" id="CHEBI:15378"/>
        <dbReference type="ChEBI" id="CHEBI:27545"/>
        <dbReference type="ChEBI" id="CHEBI:28975"/>
        <dbReference type="ChEBI" id="CHEBI:57540"/>
        <dbReference type="ChEBI" id="CHEBI:57945"/>
    </reaction>
</comment>
<proteinExistence type="inferred from homology"/>
<evidence type="ECO:0000256" key="2">
    <source>
        <dbReference type="ARBA" id="ARBA00023002"/>
    </source>
</evidence>
<evidence type="ECO:0000256" key="3">
    <source>
        <dbReference type="ARBA" id="ARBA00051383"/>
    </source>
</evidence>
<organism evidence="4 5">
    <name type="scientific">Sphingobium psychrophilum</name>
    <dbReference type="NCBI Taxonomy" id="2728834"/>
    <lineage>
        <taxon>Bacteria</taxon>
        <taxon>Pseudomonadati</taxon>
        <taxon>Pseudomonadota</taxon>
        <taxon>Alphaproteobacteria</taxon>
        <taxon>Sphingomonadales</taxon>
        <taxon>Sphingomonadaceae</taxon>
        <taxon>Sphingobium</taxon>
    </lineage>
</organism>
<protein>
    <submittedName>
        <fullName evidence="4">SDR family oxidoreductase</fullName>
    </submittedName>
</protein>
<dbReference type="GO" id="GO:0016491">
    <property type="term" value="F:oxidoreductase activity"/>
    <property type="evidence" value="ECO:0007669"/>
    <property type="project" value="UniProtKB-KW"/>
</dbReference>
<dbReference type="EMBL" id="JABBFV010000016">
    <property type="protein sequence ID" value="NML12131.1"/>
    <property type="molecule type" value="Genomic_DNA"/>
</dbReference>
<evidence type="ECO:0000313" key="4">
    <source>
        <dbReference type="EMBL" id="NML12131.1"/>
    </source>
</evidence>
<dbReference type="PANTHER" id="PTHR24321">
    <property type="entry name" value="DEHYDROGENASES, SHORT CHAIN"/>
    <property type="match status" value="1"/>
</dbReference>
<dbReference type="AlphaFoldDB" id="A0A7X9ZV00"/>
<name>A0A7X9ZV00_9SPHN</name>
<dbReference type="CDD" id="cd05233">
    <property type="entry name" value="SDR_c"/>
    <property type="match status" value="1"/>
</dbReference>
<accession>A0A7X9ZV00</accession>
<dbReference type="InterPro" id="IPR020904">
    <property type="entry name" value="Sc_DH/Rdtase_CS"/>
</dbReference>
<dbReference type="SUPFAM" id="SSF51735">
    <property type="entry name" value="NAD(P)-binding Rossmann-fold domains"/>
    <property type="match status" value="1"/>
</dbReference>
<keyword evidence="2" id="KW-0560">Oxidoreductase</keyword>
<evidence type="ECO:0000256" key="1">
    <source>
        <dbReference type="ARBA" id="ARBA00006484"/>
    </source>
</evidence>
<dbReference type="PROSITE" id="PS00061">
    <property type="entry name" value="ADH_SHORT"/>
    <property type="match status" value="1"/>
</dbReference>